<dbReference type="Gene3D" id="3.40.605.10">
    <property type="entry name" value="Aldehyde Dehydrogenase, Chain A, domain 1"/>
    <property type="match status" value="1"/>
</dbReference>
<dbReference type="Pfam" id="PF00171">
    <property type="entry name" value="Aldedh"/>
    <property type="match status" value="1"/>
</dbReference>
<dbReference type="FunFam" id="3.40.309.10:FF:000009">
    <property type="entry name" value="Aldehyde dehydrogenase A"/>
    <property type="match status" value="1"/>
</dbReference>
<dbReference type="InterPro" id="IPR016162">
    <property type="entry name" value="Ald_DH_N"/>
</dbReference>
<protein>
    <submittedName>
        <fullName evidence="6">Succinate-semialdehyde dehydrogenase (NADP(+))</fullName>
    </submittedName>
</protein>
<dbReference type="GO" id="GO:0009450">
    <property type="term" value="P:gamma-aminobutyric acid catabolic process"/>
    <property type="evidence" value="ECO:0007669"/>
    <property type="project" value="TreeGrafter"/>
</dbReference>
<dbReference type="PANTHER" id="PTHR43353:SF5">
    <property type="entry name" value="SUCCINATE-SEMIALDEHYDE DEHYDROGENASE, MITOCHONDRIAL"/>
    <property type="match status" value="1"/>
</dbReference>
<evidence type="ECO:0000313" key="6">
    <source>
        <dbReference type="EMBL" id="RCU48643.1"/>
    </source>
</evidence>
<keyword evidence="2 4" id="KW-0560">Oxidoreductase</keyword>
<name>A0A368NFF5_9EURY</name>
<evidence type="ECO:0000313" key="7">
    <source>
        <dbReference type="Proteomes" id="UP000252189"/>
    </source>
</evidence>
<dbReference type="InterPro" id="IPR029510">
    <property type="entry name" value="Ald_DH_CS_GLU"/>
</dbReference>
<evidence type="ECO:0000256" key="4">
    <source>
        <dbReference type="RuleBase" id="RU003345"/>
    </source>
</evidence>
<dbReference type="SUPFAM" id="SSF53720">
    <property type="entry name" value="ALDH-like"/>
    <property type="match status" value="1"/>
</dbReference>
<dbReference type="GO" id="GO:0004777">
    <property type="term" value="F:succinate-semialdehyde dehydrogenase (NAD+) activity"/>
    <property type="evidence" value="ECO:0007669"/>
    <property type="project" value="TreeGrafter"/>
</dbReference>
<dbReference type="InterPro" id="IPR050740">
    <property type="entry name" value="Aldehyde_DH_Superfamily"/>
</dbReference>
<dbReference type="InterPro" id="IPR015590">
    <property type="entry name" value="Aldehyde_DH_dom"/>
</dbReference>
<evidence type="ECO:0000256" key="1">
    <source>
        <dbReference type="ARBA" id="ARBA00022857"/>
    </source>
</evidence>
<evidence type="ECO:0000256" key="2">
    <source>
        <dbReference type="ARBA" id="ARBA00023002"/>
    </source>
</evidence>
<evidence type="ECO:0000259" key="5">
    <source>
        <dbReference type="Pfam" id="PF00171"/>
    </source>
</evidence>
<comment type="similarity">
    <text evidence="4">Belongs to the aldehyde dehydrogenase family.</text>
</comment>
<proteinExistence type="inferred from homology"/>
<dbReference type="PROSITE" id="PS00687">
    <property type="entry name" value="ALDEHYDE_DEHYDR_GLU"/>
    <property type="match status" value="1"/>
</dbReference>
<dbReference type="NCBIfam" id="NF006916">
    <property type="entry name" value="PRK09407.1"/>
    <property type="match status" value="1"/>
</dbReference>
<reference evidence="6 7" key="1">
    <citation type="submission" date="2018-07" db="EMBL/GenBank/DDBJ databases">
        <title>Genome sequences of Haloplanus salinus JCM 18368T.</title>
        <authorList>
            <person name="Kim Y.B."/>
            <person name="Roh S.W."/>
        </authorList>
    </citation>
    <scope>NUCLEOTIDE SEQUENCE [LARGE SCALE GENOMIC DNA]</scope>
    <source>
        <strain evidence="6 7">JCM 18368</strain>
    </source>
</reference>
<keyword evidence="7" id="KW-1185">Reference proteome</keyword>
<gene>
    <name evidence="6" type="ORF">DU504_07475</name>
</gene>
<comment type="caution">
    <text evidence="6">The sequence shown here is derived from an EMBL/GenBank/DDBJ whole genome shotgun (WGS) entry which is preliminary data.</text>
</comment>
<dbReference type="EMBL" id="QPHM01000001">
    <property type="protein sequence ID" value="RCU48643.1"/>
    <property type="molecule type" value="Genomic_DNA"/>
</dbReference>
<dbReference type="Proteomes" id="UP000252189">
    <property type="component" value="Unassembled WGS sequence"/>
</dbReference>
<accession>A0A368NFF5</accession>
<dbReference type="Gene3D" id="3.40.309.10">
    <property type="entry name" value="Aldehyde Dehydrogenase, Chain A, domain 2"/>
    <property type="match status" value="1"/>
</dbReference>
<evidence type="ECO:0000256" key="3">
    <source>
        <dbReference type="PROSITE-ProRule" id="PRU10007"/>
    </source>
</evidence>
<sequence>MSTESDDRPAAVRDRVDGLADAVTLAADAEAFVPVEEPFTGETVGEVPACTARDVDVAVERARVAQERWAGRSIEERADVIRDYHDRVLDERAALLDLVQLETGKARRHAHEELLDVAANCRHYANRAVEYLAPERRAGALPLVTRTETRRHPVGVVGLISPWNYPLNLAVSDAIPALLAGNAVVFKPDEHTPYAVLRAVELLTEAGLPADLCQVVTGHGDAVGSALIDRVDYVGFTGSTATGRRVAARAGRNLVDCSLELGGKNPALVLPGADIDAAAEGLVHGCLANAGQLCLSIERIYVHEAVYEPFLDAFVDAVSAVDLGAGYGWDVELGSLISAAHLEAVESHVADARDRGATVHTGGSPRPDVAPYAFEPTVLTGVTDDMAVGCEETFGPVVSVHAVDSVDEAVARANDSDYGLNASVWAGSEERGIDVAERIECGTVNVDDPYAAAYGSLDAPMGGMKDSGIGRRHGAEGIHKYTEAQTVAAQRVPLTPPDRVPYRLYAGVLTRTMRLLKRLDGWR</sequence>
<feature type="active site" evidence="3">
    <location>
        <position position="260"/>
    </location>
</feature>
<dbReference type="RefSeq" id="WP_114450274.1">
    <property type="nucleotide sequence ID" value="NZ_QPHM01000001.1"/>
</dbReference>
<dbReference type="AlphaFoldDB" id="A0A368NFF5"/>
<dbReference type="InterPro" id="IPR016163">
    <property type="entry name" value="Ald_DH_C"/>
</dbReference>
<keyword evidence="1" id="KW-0521">NADP</keyword>
<feature type="domain" description="Aldehyde dehydrogenase" evidence="5">
    <location>
        <begin position="30"/>
        <end position="487"/>
    </location>
</feature>
<dbReference type="FunFam" id="3.40.605.10:FF:000010">
    <property type="entry name" value="N-succinylglutamate 5-semialdehyde dehydrogenase"/>
    <property type="match status" value="1"/>
</dbReference>
<dbReference type="InterPro" id="IPR016161">
    <property type="entry name" value="Ald_DH/histidinol_DH"/>
</dbReference>
<organism evidence="6 7">
    <name type="scientific">Haloplanus salinus</name>
    <dbReference type="NCBI Taxonomy" id="1126245"/>
    <lineage>
        <taxon>Archaea</taxon>
        <taxon>Methanobacteriati</taxon>
        <taxon>Methanobacteriota</taxon>
        <taxon>Stenosarchaea group</taxon>
        <taxon>Halobacteria</taxon>
        <taxon>Halobacteriales</taxon>
        <taxon>Haloferacaceae</taxon>
        <taxon>Haloplanus</taxon>
    </lineage>
</organism>
<dbReference type="PANTHER" id="PTHR43353">
    <property type="entry name" value="SUCCINATE-SEMIALDEHYDE DEHYDROGENASE, MITOCHONDRIAL"/>
    <property type="match status" value="1"/>
</dbReference>